<evidence type="ECO:0000256" key="1">
    <source>
        <dbReference type="SAM" id="MobiDB-lite"/>
    </source>
</evidence>
<evidence type="ECO:0000313" key="3">
    <source>
        <dbReference type="Proteomes" id="UP000617340"/>
    </source>
</evidence>
<name>A0A834NM72_VESGE</name>
<evidence type="ECO:0000313" key="2">
    <source>
        <dbReference type="EMBL" id="KAF7413889.1"/>
    </source>
</evidence>
<keyword evidence="3" id="KW-1185">Reference proteome</keyword>
<feature type="compositionally biased region" description="Gly residues" evidence="1">
    <location>
        <begin position="166"/>
        <end position="178"/>
    </location>
</feature>
<organism evidence="2 3">
    <name type="scientific">Vespula germanica</name>
    <name type="common">German yellow jacket</name>
    <name type="synonym">Paravespula germanica</name>
    <dbReference type="NCBI Taxonomy" id="30212"/>
    <lineage>
        <taxon>Eukaryota</taxon>
        <taxon>Metazoa</taxon>
        <taxon>Ecdysozoa</taxon>
        <taxon>Arthropoda</taxon>
        <taxon>Hexapoda</taxon>
        <taxon>Insecta</taxon>
        <taxon>Pterygota</taxon>
        <taxon>Neoptera</taxon>
        <taxon>Endopterygota</taxon>
        <taxon>Hymenoptera</taxon>
        <taxon>Apocrita</taxon>
        <taxon>Aculeata</taxon>
        <taxon>Vespoidea</taxon>
        <taxon>Vespidae</taxon>
        <taxon>Vespinae</taxon>
        <taxon>Vespula</taxon>
    </lineage>
</organism>
<comment type="caution">
    <text evidence="2">The sequence shown here is derived from an EMBL/GenBank/DDBJ whole genome shotgun (WGS) entry which is preliminary data.</text>
</comment>
<proteinExistence type="predicted"/>
<feature type="region of interest" description="Disordered" evidence="1">
    <location>
        <begin position="155"/>
        <end position="183"/>
    </location>
</feature>
<accession>A0A834NM72</accession>
<protein>
    <submittedName>
        <fullName evidence="2">Uncharacterized protein</fullName>
    </submittedName>
</protein>
<dbReference type="EMBL" id="JACSDZ010000002">
    <property type="protein sequence ID" value="KAF7413889.1"/>
    <property type="molecule type" value="Genomic_DNA"/>
</dbReference>
<gene>
    <name evidence="2" type="ORF">HZH68_002378</name>
</gene>
<sequence length="329" mass="35867">MEQRLIKPTIRWAWSKMLFHILAVVYRVEQRRRRSVSVAVCSRAPGGWLLAALRVASSPKSERSAGNRDETDTRNNYSANLHTNFEVTGEILGERETTSSNQPTYPPGSNSCPAKNVNHVVFIPTLFSFIDGARQAWLRASDDIKQSRERVADIRIANDVGDDGDGGGSGSGDGGSGDGSTTSAAAAGAGFGSMSRSSHEDYPDVEFVFLAGSPSSPLERTSRDIKDTRLRKCTLWNEDDLSSFVDAPVCFDERVRARESYTCGDIWRVHKVGNIQPLVAMLPVYQARGSADIVVYGEFLCGGTSIIELVSAHAKTENRTPCARAVAFQ</sequence>
<dbReference type="Proteomes" id="UP000617340">
    <property type="component" value="Unassembled WGS sequence"/>
</dbReference>
<reference evidence="2" key="1">
    <citation type="journal article" date="2020" name="G3 (Bethesda)">
        <title>High-Quality Assemblies for Three Invasive Social Wasps from the &lt;i&gt;Vespula&lt;/i&gt; Genus.</title>
        <authorList>
            <person name="Harrop T.W.R."/>
            <person name="Guhlin J."/>
            <person name="McLaughlin G.M."/>
            <person name="Permina E."/>
            <person name="Stockwell P."/>
            <person name="Gilligan J."/>
            <person name="Le Lec M.F."/>
            <person name="Gruber M.A.M."/>
            <person name="Quinn O."/>
            <person name="Lovegrove M."/>
            <person name="Duncan E.J."/>
            <person name="Remnant E.J."/>
            <person name="Van Eeckhoven J."/>
            <person name="Graham B."/>
            <person name="Knapp R.A."/>
            <person name="Langford K.W."/>
            <person name="Kronenberg Z."/>
            <person name="Press M.O."/>
            <person name="Eacker S.M."/>
            <person name="Wilson-Rankin E.E."/>
            <person name="Purcell J."/>
            <person name="Lester P.J."/>
            <person name="Dearden P.K."/>
        </authorList>
    </citation>
    <scope>NUCLEOTIDE SEQUENCE</scope>
    <source>
        <strain evidence="2">Linc-1</strain>
    </source>
</reference>
<dbReference type="AlphaFoldDB" id="A0A834NM72"/>